<accession>G7IYA6</accession>
<reference evidence="1 3" key="2">
    <citation type="journal article" date="2014" name="BMC Genomics">
        <title>An improved genome release (version Mt4.0) for the model legume Medicago truncatula.</title>
        <authorList>
            <person name="Tang H."/>
            <person name="Krishnakumar V."/>
            <person name="Bidwell S."/>
            <person name="Rosen B."/>
            <person name="Chan A."/>
            <person name="Zhou S."/>
            <person name="Gentzbittel L."/>
            <person name="Childs K.L."/>
            <person name="Yandell M."/>
            <person name="Gundlach H."/>
            <person name="Mayer K.F."/>
            <person name="Schwartz D.C."/>
            <person name="Town C.D."/>
        </authorList>
    </citation>
    <scope>GENOME REANNOTATION</scope>
    <source>
        <strain evidence="2 3">cv. Jemalong A17</strain>
    </source>
</reference>
<organism evidence="1 3">
    <name type="scientific">Medicago truncatula</name>
    <name type="common">Barrel medic</name>
    <name type="synonym">Medicago tribuloides</name>
    <dbReference type="NCBI Taxonomy" id="3880"/>
    <lineage>
        <taxon>Eukaryota</taxon>
        <taxon>Viridiplantae</taxon>
        <taxon>Streptophyta</taxon>
        <taxon>Embryophyta</taxon>
        <taxon>Tracheophyta</taxon>
        <taxon>Spermatophyta</taxon>
        <taxon>Magnoliopsida</taxon>
        <taxon>eudicotyledons</taxon>
        <taxon>Gunneridae</taxon>
        <taxon>Pentapetalae</taxon>
        <taxon>rosids</taxon>
        <taxon>fabids</taxon>
        <taxon>Fabales</taxon>
        <taxon>Fabaceae</taxon>
        <taxon>Papilionoideae</taxon>
        <taxon>50 kb inversion clade</taxon>
        <taxon>NPAAA clade</taxon>
        <taxon>Hologalegina</taxon>
        <taxon>IRL clade</taxon>
        <taxon>Trifolieae</taxon>
        <taxon>Medicago</taxon>
    </lineage>
</organism>
<sequence>MDRVAANVGTTWSPRRSHAFRKFQQVKCVSRGPHTNSPSDHSSLVTRYRRLPHTLFCFPSWTRVTALKLVGPTRR</sequence>
<proteinExistence type="predicted"/>
<reference evidence="1 3" key="1">
    <citation type="journal article" date="2011" name="Nature">
        <title>The Medicago genome provides insight into the evolution of rhizobial symbioses.</title>
        <authorList>
            <person name="Young N.D."/>
            <person name="Debelle F."/>
            <person name="Oldroyd G.E."/>
            <person name="Geurts R."/>
            <person name="Cannon S.B."/>
            <person name="Udvardi M.K."/>
            <person name="Benedito V.A."/>
            <person name="Mayer K.F."/>
            <person name="Gouzy J."/>
            <person name="Schoof H."/>
            <person name="Van de Peer Y."/>
            <person name="Proost S."/>
            <person name="Cook D.R."/>
            <person name="Meyers B.C."/>
            <person name="Spannagl M."/>
            <person name="Cheung F."/>
            <person name="De Mita S."/>
            <person name="Krishnakumar V."/>
            <person name="Gundlach H."/>
            <person name="Zhou S."/>
            <person name="Mudge J."/>
            <person name="Bharti A.K."/>
            <person name="Murray J.D."/>
            <person name="Naoumkina M.A."/>
            <person name="Rosen B."/>
            <person name="Silverstein K.A."/>
            <person name="Tang H."/>
            <person name="Rombauts S."/>
            <person name="Zhao P.X."/>
            <person name="Zhou P."/>
            <person name="Barbe V."/>
            <person name="Bardou P."/>
            <person name="Bechner M."/>
            <person name="Bellec A."/>
            <person name="Berger A."/>
            <person name="Berges H."/>
            <person name="Bidwell S."/>
            <person name="Bisseling T."/>
            <person name="Choisne N."/>
            <person name="Couloux A."/>
            <person name="Denny R."/>
            <person name="Deshpande S."/>
            <person name="Dai X."/>
            <person name="Doyle J.J."/>
            <person name="Dudez A.M."/>
            <person name="Farmer A.D."/>
            <person name="Fouteau S."/>
            <person name="Franken C."/>
            <person name="Gibelin C."/>
            <person name="Gish J."/>
            <person name="Goldstein S."/>
            <person name="Gonzalez A.J."/>
            <person name="Green P.J."/>
            <person name="Hallab A."/>
            <person name="Hartog M."/>
            <person name="Hua A."/>
            <person name="Humphray S.J."/>
            <person name="Jeong D.H."/>
            <person name="Jing Y."/>
            <person name="Jocker A."/>
            <person name="Kenton S.M."/>
            <person name="Kim D.J."/>
            <person name="Klee K."/>
            <person name="Lai H."/>
            <person name="Lang C."/>
            <person name="Lin S."/>
            <person name="Macmil S.L."/>
            <person name="Magdelenat G."/>
            <person name="Matthews L."/>
            <person name="McCorrison J."/>
            <person name="Monaghan E.L."/>
            <person name="Mun J.H."/>
            <person name="Najar F.Z."/>
            <person name="Nicholson C."/>
            <person name="Noirot C."/>
            <person name="O'Bleness M."/>
            <person name="Paule C.R."/>
            <person name="Poulain J."/>
            <person name="Prion F."/>
            <person name="Qin B."/>
            <person name="Qu C."/>
            <person name="Retzel E.F."/>
            <person name="Riddle C."/>
            <person name="Sallet E."/>
            <person name="Samain S."/>
            <person name="Samson N."/>
            <person name="Sanders I."/>
            <person name="Saurat O."/>
            <person name="Scarpelli C."/>
            <person name="Schiex T."/>
            <person name="Segurens B."/>
            <person name="Severin A.J."/>
            <person name="Sherrier D.J."/>
            <person name="Shi R."/>
            <person name="Sims S."/>
            <person name="Singer S.R."/>
            <person name="Sinharoy S."/>
            <person name="Sterck L."/>
            <person name="Viollet A."/>
            <person name="Wang B.B."/>
            <person name="Wang K."/>
            <person name="Wang M."/>
            <person name="Wang X."/>
            <person name="Warfsmann J."/>
            <person name="Weissenbach J."/>
            <person name="White D.D."/>
            <person name="White J.D."/>
            <person name="Wiley G.B."/>
            <person name="Wincker P."/>
            <person name="Xing Y."/>
            <person name="Yang L."/>
            <person name="Yao Z."/>
            <person name="Ying F."/>
            <person name="Zhai J."/>
            <person name="Zhou L."/>
            <person name="Zuber A."/>
            <person name="Denarie J."/>
            <person name="Dixon R.A."/>
            <person name="May G.D."/>
            <person name="Schwartz D.C."/>
            <person name="Rogers J."/>
            <person name="Quetier F."/>
            <person name="Town C.D."/>
            <person name="Roe B.A."/>
        </authorList>
    </citation>
    <scope>NUCLEOTIDE SEQUENCE [LARGE SCALE GENOMIC DNA]</scope>
    <source>
        <strain evidence="1">A17</strain>
        <strain evidence="2 3">cv. Jemalong A17</strain>
    </source>
</reference>
<dbReference type="AlphaFoldDB" id="G7IYA6"/>
<protein>
    <submittedName>
        <fullName evidence="1 2">Uncharacterized protein</fullName>
    </submittedName>
</protein>
<evidence type="ECO:0000313" key="2">
    <source>
        <dbReference type="EnsemblPlants" id="AES70720"/>
    </source>
</evidence>
<name>G7IYA6_MEDTR</name>
<dbReference type="HOGENOM" id="CLU_2674792_0_0_1"/>
<reference evidence="2" key="3">
    <citation type="submission" date="2015-04" db="UniProtKB">
        <authorList>
            <consortium name="EnsemblPlants"/>
        </authorList>
    </citation>
    <scope>IDENTIFICATION</scope>
    <source>
        <strain evidence="2">cv. Jemalong A17</strain>
    </source>
</reference>
<dbReference type="PaxDb" id="3880-AES70720"/>
<dbReference type="EMBL" id="CM001219">
    <property type="protein sequence ID" value="AES70720.1"/>
    <property type="molecule type" value="Genomic_DNA"/>
</dbReference>
<evidence type="ECO:0000313" key="1">
    <source>
        <dbReference type="EMBL" id="AES70720.1"/>
    </source>
</evidence>
<dbReference type="EnsemblPlants" id="AES70720">
    <property type="protein sequence ID" value="AES70720"/>
    <property type="gene ID" value="MTR_3g061520"/>
</dbReference>
<keyword evidence="3" id="KW-1185">Reference proteome</keyword>
<dbReference type="Proteomes" id="UP000002051">
    <property type="component" value="Chromosome 3"/>
</dbReference>
<gene>
    <name evidence="1" type="ordered locus">MTR_3g061520</name>
</gene>
<evidence type="ECO:0000313" key="3">
    <source>
        <dbReference type="Proteomes" id="UP000002051"/>
    </source>
</evidence>